<dbReference type="OMA" id="RAMAWRE"/>
<dbReference type="GO" id="GO:0080043">
    <property type="term" value="F:quercetin 3-O-glucosyltransferase activity"/>
    <property type="evidence" value="ECO:0007669"/>
    <property type="project" value="TreeGrafter"/>
</dbReference>
<dbReference type="Gene3D" id="3.40.50.2000">
    <property type="entry name" value="Glycogen Phosphorylase B"/>
    <property type="match status" value="1"/>
</dbReference>
<reference evidence="3 4" key="1">
    <citation type="journal article" date="2018" name="Nat. Genet.">
        <title>The Rosa genome provides new insights in the design of modern roses.</title>
        <authorList>
            <person name="Bendahmane M."/>
        </authorList>
    </citation>
    <scope>NUCLEOTIDE SEQUENCE [LARGE SCALE GENOMIC DNA]</scope>
    <source>
        <strain evidence="4">cv. Old Blush</strain>
    </source>
</reference>
<keyword evidence="2 3" id="KW-0808">Transferase</keyword>
<keyword evidence="3" id="KW-0328">Glycosyltransferase</keyword>
<dbReference type="Pfam" id="PF00201">
    <property type="entry name" value="UDPGT"/>
    <property type="match status" value="1"/>
</dbReference>
<comment type="caution">
    <text evidence="3">The sequence shown here is derived from an EMBL/GenBank/DDBJ whole genome shotgun (WGS) entry which is preliminary data.</text>
</comment>
<comment type="similarity">
    <text evidence="1">Belongs to the UDP-glycosyltransferase family.</text>
</comment>
<dbReference type="AlphaFoldDB" id="A0A2P6QVX9"/>
<keyword evidence="4" id="KW-1185">Reference proteome</keyword>
<organism evidence="3 4">
    <name type="scientific">Rosa chinensis</name>
    <name type="common">China rose</name>
    <dbReference type="NCBI Taxonomy" id="74649"/>
    <lineage>
        <taxon>Eukaryota</taxon>
        <taxon>Viridiplantae</taxon>
        <taxon>Streptophyta</taxon>
        <taxon>Embryophyta</taxon>
        <taxon>Tracheophyta</taxon>
        <taxon>Spermatophyta</taxon>
        <taxon>Magnoliopsida</taxon>
        <taxon>eudicotyledons</taxon>
        <taxon>Gunneridae</taxon>
        <taxon>Pentapetalae</taxon>
        <taxon>rosids</taxon>
        <taxon>fabids</taxon>
        <taxon>Rosales</taxon>
        <taxon>Rosaceae</taxon>
        <taxon>Rosoideae</taxon>
        <taxon>Rosoideae incertae sedis</taxon>
        <taxon>Rosa</taxon>
    </lineage>
</organism>
<evidence type="ECO:0000256" key="1">
    <source>
        <dbReference type="ARBA" id="ARBA00009995"/>
    </source>
</evidence>
<evidence type="ECO:0000313" key="4">
    <source>
        <dbReference type="Proteomes" id="UP000238479"/>
    </source>
</evidence>
<sequence length="162" mass="18315">MPSAFLDGKDPSEKSFGDLFENSKNSAYLEWLNSMPKESVIYISFGSISMLSKIQMEEIAKGLLNSGRPFLWVIRENQKNGEGKEEKEEDKLSCREELEELGMIVPWCSQLEVLSNPSLGCFVTHTGWNSSLESLVSGVPVVAFMLKTIYMLTIYAHNHKRD</sequence>
<dbReference type="STRING" id="74649.A0A2P6QVX9"/>
<dbReference type="CDD" id="cd03784">
    <property type="entry name" value="GT1_Gtf-like"/>
    <property type="match status" value="1"/>
</dbReference>
<dbReference type="EC" id="2.4.1.271" evidence="3"/>
<dbReference type="Gramene" id="PRQ38311">
    <property type="protein sequence ID" value="PRQ38311"/>
    <property type="gene ID" value="RchiOBHm_Chr4g0412441"/>
</dbReference>
<dbReference type="Proteomes" id="UP000238479">
    <property type="component" value="Chromosome 4"/>
</dbReference>
<dbReference type="PANTHER" id="PTHR11926:SF870">
    <property type="entry name" value="UDP-GLYCOSYLTRANSFERASE 75B1"/>
    <property type="match status" value="1"/>
</dbReference>
<dbReference type="SUPFAM" id="SSF53756">
    <property type="entry name" value="UDP-Glycosyltransferase/glycogen phosphorylase"/>
    <property type="match status" value="1"/>
</dbReference>
<gene>
    <name evidence="3" type="ORF">RchiOBHm_Chr4g0412441</name>
</gene>
<dbReference type="EMBL" id="PDCK01000042">
    <property type="protein sequence ID" value="PRQ38311.1"/>
    <property type="molecule type" value="Genomic_DNA"/>
</dbReference>
<evidence type="ECO:0000313" key="3">
    <source>
        <dbReference type="EMBL" id="PRQ38311.1"/>
    </source>
</evidence>
<protein>
    <submittedName>
        <fullName evidence="3">Putative crocetin glucosyltransferase</fullName>
        <ecNumber evidence="3">2.4.1.271</ecNumber>
    </submittedName>
</protein>
<dbReference type="PANTHER" id="PTHR11926">
    <property type="entry name" value="GLUCOSYL/GLUCURONOSYL TRANSFERASES"/>
    <property type="match status" value="1"/>
</dbReference>
<accession>A0A2P6QVX9</accession>
<dbReference type="GO" id="GO:0080044">
    <property type="term" value="F:quercetin 7-O-glucosyltransferase activity"/>
    <property type="evidence" value="ECO:0007669"/>
    <property type="project" value="TreeGrafter"/>
</dbReference>
<name>A0A2P6QVX9_ROSCH</name>
<proteinExistence type="inferred from homology"/>
<dbReference type="InterPro" id="IPR002213">
    <property type="entry name" value="UDP_glucos_trans"/>
</dbReference>
<evidence type="ECO:0000256" key="2">
    <source>
        <dbReference type="ARBA" id="ARBA00022679"/>
    </source>
</evidence>